<keyword evidence="5" id="KW-1185">Reference proteome</keyword>
<accession>A0A1Y6KXE7</accession>
<evidence type="ECO:0000256" key="1">
    <source>
        <dbReference type="ARBA" id="ARBA00022553"/>
    </source>
</evidence>
<dbReference type="GO" id="GO:0003730">
    <property type="term" value="F:mRNA 3'-UTR binding"/>
    <property type="evidence" value="ECO:0007669"/>
    <property type="project" value="TreeGrafter"/>
</dbReference>
<dbReference type="Pfam" id="PF06961">
    <property type="entry name" value="DUF1294"/>
    <property type="match status" value="1"/>
</dbReference>
<organism evidence="4 5">
    <name type="scientific">Photobacterium aquimaris</name>
    <dbReference type="NCBI Taxonomy" id="512643"/>
    <lineage>
        <taxon>Bacteria</taxon>
        <taxon>Pseudomonadati</taxon>
        <taxon>Pseudomonadota</taxon>
        <taxon>Gammaproteobacteria</taxon>
        <taxon>Vibrionales</taxon>
        <taxon>Vibrionaceae</taxon>
        <taxon>Photobacterium</taxon>
    </lineage>
</organism>
<keyword evidence="2" id="KW-0472">Membrane</keyword>
<name>A0A1Y6KXE7_9GAMM</name>
<evidence type="ECO:0000256" key="2">
    <source>
        <dbReference type="SAM" id="Phobius"/>
    </source>
</evidence>
<dbReference type="Proteomes" id="UP000196485">
    <property type="component" value="Unassembled WGS sequence"/>
</dbReference>
<dbReference type="Gene3D" id="2.40.50.140">
    <property type="entry name" value="Nucleic acid-binding proteins"/>
    <property type="match status" value="1"/>
</dbReference>
<dbReference type="SMART" id="SM00357">
    <property type="entry name" value="CSP"/>
    <property type="match status" value="1"/>
</dbReference>
<dbReference type="PANTHER" id="PTHR12962:SF1">
    <property type="entry name" value="COLD SHOCK DOMAIN-CONTAINING PROTEIN CG9705"/>
    <property type="match status" value="1"/>
</dbReference>
<protein>
    <submittedName>
        <fullName evidence="4">Stationary phase/starvation inducible regulatory protein CspD</fullName>
    </submittedName>
</protein>
<feature type="transmembrane region" description="Helical" evidence="2">
    <location>
        <begin position="107"/>
        <end position="124"/>
    </location>
</feature>
<evidence type="ECO:0000313" key="4">
    <source>
        <dbReference type="EMBL" id="SMY15835.1"/>
    </source>
</evidence>
<dbReference type="InterPro" id="IPR011129">
    <property type="entry name" value="CSD"/>
</dbReference>
<reference evidence="5" key="1">
    <citation type="submission" date="2017-06" db="EMBL/GenBank/DDBJ databases">
        <authorList>
            <person name="Rodrigo-Torres L."/>
            <person name="Arahal R. D."/>
            <person name="Lucena T."/>
        </authorList>
    </citation>
    <scope>NUCLEOTIDE SEQUENCE [LARGE SCALE GENOMIC DNA]</scope>
    <source>
        <strain evidence="5">type strain: CECT 9192</strain>
    </source>
</reference>
<dbReference type="InterPro" id="IPR012340">
    <property type="entry name" value="NA-bd_OB-fold"/>
</dbReference>
<feature type="domain" description="CSD" evidence="3">
    <location>
        <begin position="2"/>
        <end position="67"/>
    </location>
</feature>
<evidence type="ECO:0000259" key="3">
    <source>
        <dbReference type="PROSITE" id="PS51857"/>
    </source>
</evidence>
<dbReference type="GO" id="GO:0043488">
    <property type="term" value="P:regulation of mRNA stability"/>
    <property type="evidence" value="ECO:0007669"/>
    <property type="project" value="TreeGrafter"/>
</dbReference>
<feature type="transmembrane region" description="Helical" evidence="2">
    <location>
        <begin position="84"/>
        <end position="101"/>
    </location>
</feature>
<dbReference type="InterPro" id="IPR052069">
    <property type="entry name" value="Ca-reg_mRNA-binding_domain"/>
</dbReference>
<sequence>MNDKGTIVQWNHQKGFGFIRPQAGGDNIFFHVSALADRQSRPRINESVYYQLGTSQNGKIAAKSVEFVKSHSGMDKYTAPMSKAQGFSVLFLTLVAGWVWLARCPYWVLIGYICLSIVTFAVYAHDKRAAQKDAWRTKEASLHLLAVLGGWPGALWAQKILRHKSQKQPFKAILWLTIIVNITLFMLIFTPFGNHFMHNMTVYVSSLV</sequence>
<dbReference type="InterPro" id="IPR010718">
    <property type="entry name" value="DUF1294"/>
</dbReference>
<dbReference type="InterPro" id="IPR002059">
    <property type="entry name" value="CSP_DNA-bd"/>
</dbReference>
<proteinExistence type="predicted"/>
<dbReference type="PANTHER" id="PTHR12962">
    <property type="entry name" value="CALCIUM-REGULATED HEAT STABLE PROTEIN CRHSP-24-RELATED"/>
    <property type="match status" value="1"/>
</dbReference>
<keyword evidence="2" id="KW-1133">Transmembrane helix</keyword>
<gene>
    <name evidence="4" type="ORF">PAQU9191_01066</name>
</gene>
<keyword evidence="1" id="KW-0597">Phosphoprotein</keyword>
<evidence type="ECO:0000313" key="5">
    <source>
        <dbReference type="Proteomes" id="UP000196485"/>
    </source>
</evidence>
<dbReference type="EMBL" id="FYAH01000002">
    <property type="protein sequence ID" value="SMY15835.1"/>
    <property type="molecule type" value="Genomic_DNA"/>
</dbReference>
<dbReference type="AlphaFoldDB" id="A0A1Y6KXE7"/>
<dbReference type="Pfam" id="PF00313">
    <property type="entry name" value="CSD"/>
    <property type="match status" value="1"/>
</dbReference>
<dbReference type="RefSeq" id="WP_087820022.1">
    <property type="nucleotide sequence ID" value="NZ_FYAH01000002.1"/>
</dbReference>
<keyword evidence="2" id="KW-0812">Transmembrane</keyword>
<dbReference type="CDD" id="cd04458">
    <property type="entry name" value="CSP_CDS"/>
    <property type="match status" value="1"/>
</dbReference>
<dbReference type="GO" id="GO:0005829">
    <property type="term" value="C:cytosol"/>
    <property type="evidence" value="ECO:0007669"/>
    <property type="project" value="UniProtKB-ARBA"/>
</dbReference>
<feature type="transmembrane region" description="Helical" evidence="2">
    <location>
        <begin position="172"/>
        <end position="192"/>
    </location>
</feature>
<dbReference type="PROSITE" id="PS51857">
    <property type="entry name" value="CSD_2"/>
    <property type="match status" value="1"/>
</dbReference>
<dbReference type="SUPFAM" id="SSF50249">
    <property type="entry name" value="Nucleic acid-binding proteins"/>
    <property type="match status" value="1"/>
</dbReference>